<comment type="caution">
    <text evidence="1">The sequence shown here is derived from an EMBL/GenBank/DDBJ whole genome shotgun (WGS) entry which is preliminary data.</text>
</comment>
<evidence type="ECO:0000313" key="2">
    <source>
        <dbReference type="Proteomes" id="UP001501758"/>
    </source>
</evidence>
<protein>
    <submittedName>
        <fullName evidence="1">Uncharacterized protein</fullName>
    </submittedName>
</protein>
<dbReference type="Proteomes" id="UP001501758">
    <property type="component" value="Unassembled WGS sequence"/>
</dbReference>
<reference evidence="2" key="1">
    <citation type="journal article" date="2019" name="Int. J. Syst. Evol. Microbiol.">
        <title>The Global Catalogue of Microorganisms (GCM) 10K type strain sequencing project: providing services to taxonomists for standard genome sequencing and annotation.</title>
        <authorList>
            <consortium name="The Broad Institute Genomics Platform"/>
            <consortium name="The Broad Institute Genome Sequencing Center for Infectious Disease"/>
            <person name="Wu L."/>
            <person name="Ma J."/>
        </authorList>
    </citation>
    <scope>NUCLEOTIDE SEQUENCE [LARGE SCALE GENOMIC DNA]</scope>
    <source>
        <strain evidence="2">JCM 15974</strain>
    </source>
</reference>
<sequence length="137" mass="16073">MEATEVSNDEIVMDSYEEEMSFDILEDSYTILVSEKLQDYLDKQLLIQKHPEFKTATDTAYLFDLKNRNYIEKIRFLDQPKNFSDSITIITTEIQFSNLEKDTVISYIKTSSTLIDGVKFRTSKVSFERLKTSKKQK</sequence>
<organism evidence="1 2">
    <name type="scientific">Aquimarina litoralis</name>
    <dbReference type="NCBI Taxonomy" id="584605"/>
    <lineage>
        <taxon>Bacteria</taxon>
        <taxon>Pseudomonadati</taxon>
        <taxon>Bacteroidota</taxon>
        <taxon>Flavobacteriia</taxon>
        <taxon>Flavobacteriales</taxon>
        <taxon>Flavobacteriaceae</taxon>
        <taxon>Aquimarina</taxon>
    </lineage>
</organism>
<proteinExistence type="predicted"/>
<gene>
    <name evidence="1" type="ORF">GCM10009430_28900</name>
</gene>
<accession>A0ABN1IZG9</accession>
<dbReference type="EMBL" id="BAAAGE010000003">
    <property type="protein sequence ID" value="GAA0724478.1"/>
    <property type="molecule type" value="Genomic_DNA"/>
</dbReference>
<evidence type="ECO:0000313" key="1">
    <source>
        <dbReference type="EMBL" id="GAA0724478.1"/>
    </source>
</evidence>
<name>A0ABN1IZG9_9FLAO</name>
<keyword evidence="2" id="KW-1185">Reference proteome</keyword>